<name>A0ABT1L450_9GAMM</name>
<evidence type="ECO:0000313" key="1">
    <source>
        <dbReference type="EMBL" id="MCP8351889.1"/>
    </source>
</evidence>
<proteinExistence type="predicted"/>
<protein>
    <submittedName>
        <fullName evidence="1">Uncharacterized protein</fullName>
    </submittedName>
</protein>
<evidence type="ECO:0000313" key="2">
    <source>
        <dbReference type="Proteomes" id="UP001320768"/>
    </source>
</evidence>
<sequence length="293" mass="33369">MNEEQRLKNRAEIDQKITELPLPSPLTPLPHTTKDVDAILALIPHVELFSGPYRGYLIDHVCIMDFSESIGLNMPFYQPYIFENFPNVLTANATGKELLSCTPLEQQSYGSIHETLMNYQKTGTLVHQHLQVKTPKESSCCSTILQALCRFFDDKHEIKEQLMAASSALFKGHAKDALKLAANINMAWLYLSPNSHIYRAYYYNILGLAHLMQVDHSIHTLKLVLRYFKTAVDADVLPIFALNYYQLLTTCGLEHTCDAISLKAYFKSHHETTWYIAGLDAKGEELKGLRFDR</sequence>
<dbReference type="RefSeq" id="WP_258568996.1">
    <property type="nucleotide sequence ID" value="NZ_JAKUDN010000001.1"/>
</dbReference>
<dbReference type="Proteomes" id="UP001320768">
    <property type="component" value="Unassembled WGS sequence"/>
</dbReference>
<keyword evidence="2" id="KW-1185">Reference proteome</keyword>
<gene>
    <name evidence="1" type="ORF">MKS91_01085</name>
</gene>
<dbReference type="EMBL" id="JAKUDN010000001">
    <property type="protein sequence ID" value="MCP8351889.1"/>
    <property type="molecule type" value="Genomic_DNA"/>
</dbReference>
<organism evidence="1 2">
    <name type="scientific">Candidatus Synchoanobacter obligatus</name>
    <dbReference type="NCBI Taxonomy" id="2919597"/>
    <lineage>
        <taxon>Bacteria</taxon>
        <taxon>Pseudomonadati</taxon>
        <taxon>Pseudomonadota</taxon>
        <taxon>Gammaproteobacteria</taxon>
        <taxon>Candidatus Comchoanobacterales</taxon>
        <taxon>Candidatus Comchoanobacteraceae</taxon>
        <taxon>Candidatus Synchoanobacter</taxon>
    </lineage>
</organism>
<accession>A0ABT1L450</accession>
<comment type="caution">
    <text evidence="1">The sequence shown here is derived from an EMBL/GenBank/DDBJ whole genome shotgun (WGS) entry which is preliminary data.</text>
</comment>
<reference evidence="1 2" key="1">
    <citation type="journal article" date="2022" name="Nat. Microbiol.">
        <title>The microbiome of a bacterivorous marine choanoflagellate contains a resource-demanding obligate bacterial associate.</title>
        <authorList>
            <person name="Needham D.M."/>
            <person name="Poirier C."/>
            <person name="Bachy C."/>
            <person name="George E.E."/>
            <person name="Wilken S."/>
            <person name="Yung C.C.M."/>
            <person name="Limardo A.J."/>
            <person name="Morando M."/>
            <person name="Sudek L."/>
            <person name="Malmstrom R.R."/>
            <person name="Keeling P.J."/>
            <person name="Santoro A.E."/>
            <person name="Worden A.Z."/>
        </authorList>
    </citation>
    <scope>NUCLEOTIDE SEQUENCE [LARGE SCALE GENOMIC DNA]</scope>
    <source>
        <strain evidence="1 2">Comchoano-2</strain>
    </source>
</reference>